<evidence type="ECO:0000313" key="2">
    <source>
        <dbReference type="EMBL" id="BAC96650.1"/>
    </source>
</evidence>
<protein>
    <submittedName>
        <fullName evidence="2">Uncharacterized protein</fullName>
    </submittedName>
</protein>
<dbReference type="HOGENOM" id="CLU_2426217_0_0_6"/>
<gene>
    <name evidence="2" type="ordered locus">VVA0624</name>
</gene>
<evidence type="ECO:0000313" key="3">
    <source>
        <dbReference type="Proteomes" id="UP000002675"/>
    </source>
</evidence>
<evidence type="ECO:0000256" key="1">
    <source>
        <dbReference type="SAM" id="Phobius"/>
    </source>
</evidence>
<dbReference type="EMBL" id="BA000038">
    <property type="protein sequence ID" value="BAC96650.1"/>
    <property type="molecule type" value="Genomic_DNA"/>
</dbReference>
<keyword evidence="1" id="KW-0472">Membrane</keyword>
<keyword evidence="1" id="KW-1133">Transmembrane helix</keyword>
<sequence length="91" mass="10284">MLFMSILIAVLFSLLLIVKMKVEKAYALLHIALHAVFLILVGQTYAVSYLIVMFFSAPIQIAMCHRGECKEKGHKWFSILPAFVVIIVAFL</sequence>
<dbReference type="AlphaFoldDB" id="Q7MEP6"/>
<feature type="transmembrane region" description="Helical" evidence="1">
    <location>
        <begin position="73"/>
        <end position="90"/>
    </location>
</feature>
<reference evidence="2 3" key="1">
    <citation type="journal article" date="2003" name="Genome Res.">
        <title>Comparative genome analysis of Vibrio vulnificus, a marine pathogen.</title>
        <authorList>
            <person name="Chen C.Y."/>
            <person name="Wu K.M."/>
            <person name="Chang Y.C."/>
            <person name="Chang C.H."/>
            <person name="Tsai H.C."/>
            <person name="Liao T.L."/>
            <person name="Liu Y.M."/>
            <person name="Chen H.J."/>
            <person name="Shen A.B."/>
            <person name="Li J.C."/>
            <person name="Su T.L."/>
            <person name="Shao C.P."/>
            <person name="Lee C.T."/>
            <person name="Hor L.I."/>
            <person name="Tsai S.F."/>
        </authorList>
    </citation>
    <scope>NUCLEOTIDE SEQUENCE [LARGE SCALE GENOMIC DNA]</scope>
    <source>
        <strain evidence="2 3">YJ016</strain>
    </source>
</reference>
<accession>Q7MEP6</accession>
<name>Q7MEP6_VIBVY</name>
<dbReference type="KEGG" id="vvy:VVA0624"/>
<proteinExistence type="predicted"/>
<feature type="transmembrane region" description="Helical" evidence="1">
    <location>
        <begin position="31"/>
        <end position="52"/>
    </location>
</feature>
<organism evidence="2 3">
    <name type="scientific">Vibrio vulnificus (strain YJ016)</name>
    <dbReference type="NCBI Taxonomy" id="196600"/>
    <lineage>
        <taxon>Bacteria</taxon>
        <taxon>Pseudomonadati</taxon>
        <taxon>Pseudomonadota</taxon>
        <taxon>Gammaproteobacteria</taxon>
        <taxon>Vibrionales</taxon>
        <taxon>Vibrionaceae</taxon>
        <taxon>Vibrio</taxon>
    </lineage>
</organism>
<keyword evidence="1" id="KW-0812">Transmembrane</keyword>
<dbReference type="Proteomes" id="UP000002675">
    <property type="component" value="Chromosome II"/>
</dbReference>